<keyword evidence="4 6" id="KW-0479">Metal-binding</keyword>
<evidence type="ECO:0000313" key="9">
    <source>
        <dbReference type="EMBL" id="GAA3024234.1"/>
    </source>
</evidence>
<dbReference type="InterPro" id="IPR051674">
    <property type="entry name" value="Malate_Decarboxylase"/>
</dbReference>
<dbReference type="SMART" id="SM01274">
    <property type="entry name" value="malic"/>
    <property type="match status" value="1"/>
</dbReference>
<dbReference type="InterPro" id="IPR036291">
    <property type="entry name" value="NAD(P)-bd_dom_sf"/>
</dbReference>
<dbReference type="Gene3D" id="3.40.50.10380">
    <property type="entry name" value="Malic enzyme, N-terminal domain"/>
    <property type="match status" value="1"/>
</dbReference>
<evidence type="ECO:0000259" key="8">
    <source>
        <dbReference type="SMART" id="SM01274"/>
    </source>
</evidence>
<evidence type="ECO:0000256" key="5">
    <source>
        <dbReference type="ARBA" id="ARBA00023002"/>
    </source>
</evidence>
<dbReference type="InterPro" id="IPR015884">
    <property type="entry name" value="Malic_enzyme_CS"/>
</dbReference>
<feature type="domain" description="Malic enzyme N-terminal" evidence="8">
    <location>
        <begin position="15"/>
        <end position="148"/>
    </location>
</feature>
<dbReference type="SMART" id="SM00919">
    <property type="entry name" value="Malic_M"/>
    <property type="match status" value="1"/>
</dbReference>
<dbReference type="Pfam" id="PF00390">
    <property type="entry name" value="malic"/>
    <property type="match status" value="2"/>
</dbReference>
<keyword evidence="5" id="KW-0560">Oxidoreductase</keyword>
<dbReference type="PANTHER" id="PTHR43237">
    <property type="entry name" value="NADP-DEPENDENT MALIC ENZYME"/>
    <property type="match status" value="1"/>
</dbReference>
<dbReference type="EMBL" id="BAAAXQ010000070">
    <property type="protein sequence ID" value="GAA3024234.1"/>
    <property type="molecule type" value="Genomic_DNA"/>
</dbReference>
<comment type="cofactor">
    <cofactor evidence="2">
        <name>Mg(2+)</name>
        <dbReference type="ChEBI" id="CHEBI:18420"/>
    </cofactor>
</comment>
<sequence length="381" mass="41653">MNNSEMSLELHKKYKGKFSTKSKIMVRSREDLSQVYTPGVASPCKVINEDKDKVYEYTSKGNMIAVVSDGTAVLGLGDIKPEAAIPVMEGKATLFKQFGQVDAIPICLDTTNIEEIIQTIKRIAPSFGGINLEDISSPRCFEIEQRLDNELDIPVFHDDQHGTAIVVAASLINAAKLVDKKLKQLKIVVNGPGAAGTAITKMLIDLGIKDIIVCDEEGILTEKKSIERHKKELAKITNPRHITGSLSEALKQSDVFIGVSVSNILTEEMIKLMNNQPIVFAMANPEPEISYTKAKKYGVAVMGTGRSDASNQINNLLVFPGIFKGALAVRAKTITAEMKIAAAYAIAGIIEENELNEEYIIPDVFDKRVADVVSRAVREAY</sequence>
<dbReference type="PRINTS" id="PR00072">
    <property type="entry name" value="MALOXRDTASE"/>
</dbReference>
<dbReference type="Pfam" id="PF03949">
    <property type="entry name" value="Malic_M"/>
    <property type="match status" value="1"/>
</dbReference>
<proteinExistence type="inferred from homology"/>
<evidence type="ECO:0000313" key="10">
    <source>
        <dbReference type="Proteomes" id="UP001501577"/>
    </source>
</evidence>
<comment type="caution">
    <text evidence="9">The sequence shown here is derived from an EMBL/GenBank/DDBJ whole genome shotgun (WGS) entry which is preliminary data.</text>
</comment>
<dbReference type="PIRSF" id="PIRSF000106">
    <property type="entry name" value="ME"/>
    <property type="match status" value="1"/>
</dbReference>
<accession>A0ABN3YAM2</accession>
<gene>
    <name evidence="9" type="ORF">GCM10019998_21020</name>
</gene>
<dbReference type="Proteomes" id="UP001501577">
    <property type="component" value="Unassembled WGS sequence"/>
</dbReference>
<dbReference type="InterPro" id="IPR012301">
    <property type="entry name" value="Malic_N_dom"/>
</dbReference>
<dbReference type="InterPro" id="IPR037062">
    <property type="entry name" value="Malic_N_dom_sf"/>
</dbReference>
<evidence type="ECO:0000256" key="6">
    <source>
        <dbReference type="RuleBase" id="RU003427"/>
    </source>
</evidence>
<evidence type="ECO:0000259" key="7">
    <source>
        <dbReference type="SMART" id="SM00919"/>
    </source>
</evidence>
<dbReference type="InterPro" id="IPR046346">
    <property type="entry name" value="Aminoacid_DH-like_N_sf"/>
</dbReference>
<protein>
    <submittedName>
        <fullName evidence="9">Malate dehydrogenase</fullName>
    </submittedName>
</protein>
<evidence type="ECO:0000256" key="1">
    <source>
        <dbReference type="ARBA" id="ARBA00001936"/>
    </source>
</evidence>
<evidence type="ECO:0000256" key="2">
    <source>
        <dbReference type="ARBA" id="ARBA00001946"/>
    </source>
</evidence>
<dbReference type="PANTHER" id="PTHR43237:SF4">
    <property type="entry name" value="NADP-DEPENDENT MALIC ENZYME"/>
    <property type="match status" value="1"/>
</dbReference>
<comment type="similarity">
    <text evidence="3 6">Belongs to the malic enzymes family.</text>
</comment>
<organism evidence="9 10">
    <name type="scientific">Tetragenococcus solitarius</name>
    <dbReference type="NCBI Taxonomy" id="71453"/>
    <lineage>
        <taxon>Bacteria</taxon>
        <taxon>Bacillati</taxon>
        <taxon>Bacillota</taxon>
        <taxon>Bacilli</taxon>
        <taxon>Lactobacillales</taxon>
        <taxon>Enterococcaceae</taxon>
        <taxon>Tetragenococcus</taxon>
    </lineage>
</organism>
<dbReference type="InterPro" id="IPR001891">
    <property type="entry name" value="Malic_OxRdtase"/>
</dbReference>
<dbReference type="InterPro" id="IPR045213">
    <property type="entry name" value="Malic_NAD-bd_bact_type"/>
</dbReference>
<dbReference type="SUPFAM" id="SSF53223">
    <property type="entry name" value="Aminoacid dehydrogenase-like, N-terminal domain"/>
    <property type="match status" value="1"/>
</dbReference>
<keyword evidence="10" id="KW-1185">Reference proteome</keyword>
<dbReference type="CDD" id="cd05311">
    <property type="entry name" value="NAD_bind_2_malic_enz"/>
    <property type="match status" value="1"/>
</dbReference>
<dbReference type="PROSITE" id="PS00331">
    <property type="entry name" value="MALIC_ENZYMES"/>
    <property type="match status" value="1"/>
</dbReference>
<evidence type="ECO:0000256" key="3">
    <source>
        <dbReference type="ARBA" id="ARBA00008785"/>
    </source>
</evidence>
<dbReference type="Gene3D" id="3.40.50.720">
    <property type="entry name" value="NAD(P)-binding Rossmann-like Domain"/>
    <property type="match status" value="1"/>
</dbReference>
<name>A0ABN3YAM2_9ENTE</name>
<reference evidence="9 10" key="1">
    <citation type="journal article" date="2019" name="Int. J. Syst. Evol. Microbiol.">
        <title>The Global Catalogue of Microorganisms (GCM) 10K type strain sequencing project: providing services to taxonomists for standard genome sequencing and annotation.</title>
        <authorList>
            <consortium name="The Broad Institute Genomics Platform"/>
            <consortium name="The Broad Institute Genome Sequencing Center for Infectious Disease"/>
            <person name="Wu L."/>
            <person name="Ma J."/>
        </authorList>
    </citation>
    <scope>NUCLEOTIDE SEQUENCE [LARGE SCALE GENOMIC DNA]</scope>
    <source>
        <strain evidence="9 10">JCM 8736</strain>
    </source>
</reference>
<dbReference type="SUPFAM" id="SSF51735">
    <property type="entry name" value="NAD(P)-binding Rossmann-fold domains"/>
    <property type="match status" value="1"/>
</dbReference>
<dbReference type="InterPro" id="IPR012302">
    <property type="entry name" value="Malic_NAD-bd"/>
</dbReference>
<comment type="cofactor">
    <cofactor evidence="1">
        <name>Mn(2+)</name>
        <dbReference type="ChEBI" id="CHEBI:29035"/>
    </cofactor>
</comment>
<feature type="domain" description="Malic enzyme NAD-binding" evidence="7">
    <location>
        <begin position="160"/>
        <end position="381"/>
    </location>
</feature>
<evidence type="ECO:0000256" key="4">
    <source>
        <dbReference type="ARBA" id="ARBA00022723"/>
    </source>
</evidence>